<dbReference type="Pfam" id="PF11784">
    <property type="entry name" value="DUF3320"/>
    <property type="match status" value="1"/>
</dbReference>
<proteinExistence type="predicted"/>
<feature type="region of interest" description="Disordered" evidence="1">
    <location>
        <begin position="1341"/>
        <end position="1362"/>
    </location>
</feature>
<dbReference type="SUPFAM" id="SSF52540">
    <property type="entry name" value="P-loop containing nucleoside triphosphate hydrolases"/>
    <property type="match status" value="1"/>
</dbReference>
<evidence type="ECO:0000259" key="2">
    <source>
        <dbReference type="Pfam" id="PF11784"/>
    </source>
</evidence>
<evidence type="ECO:0000313" key="7">
    <source>
        <dbReference type="Proteomes" id="UP000321261"/>
    </source>
</evidence>
<evidence type="ECO:0000259" key="5">
    <source>
        <dbReference type="Pfam" id="PF18741"/>
    </source>
</evidence>
<dbReference type="Gene3D" id="3.40.50.300">
    <property type="entry name" value="P-loop containing nucleotide triphosphate hydrolases"/>
    <property type="match status" value="3"/>
</dbReference>
<evidence type="ECO:0000259" key="3">
    <source>
        <dbReference type="Pfam" id="PF13086"/>
    </source>
</evidence>
<feature type="region of interest" description="Disordered" evidence="1">
    <location>
        <begin position="1710"/>
        <end position="1745"/>
    </location>
</feature>
<dbReference type="InterPro" id="IPR021754">
    <property type="entry name" value="DUF3320"/>
</dbReference>
<feature type="domain" description="Restriction endonuclease type II-like" evidence="5">
    <location>
        <begin position="1612"/>
        <end position="1703"/>
    </location>
</feature>
<evidence type="ECO:0000256" key="1">
    <source>
        <dbReference type="SAM" id="MobiDB-lite"/>
    </source>
</evidence>
<dbReference type="Pfam" id="PF13087">
    <property type="entry name" value="AAA_12"/>
    <property type="match status" value="1"/>
</dbReference>
<feature type="domain" description="DNA2/NAM7 helicase helicase" evidence="3">
    <location>
        <begin position="668"/>
        <end position="752"/>
    </location>
</feature>
<dbReference type="GO" id="GO:0004386">
    <property type="term" value="F:helicase activity"/>
    <property type="evidence" value="ECO:0007669"/>
    <property type="project" value="InterPro"/>
</dbReference>
<comment type="caution">
    <text evidence="6">The sequence shown here is derived from an EMBL/GenBank/DDBJ whole genome shotgun (WGS) entry which is preliminary data.</text>
</comment>
<dbReference type="CDD" id="cd18808">
    <property type="entry name" value="SF1_C_Upf1"/>
    <property type="match status" value="1"/>
</dbReference>
<evidence type="ECO:0000259" key="4">
    <source>
        <dbReference type="Pfam" id="PF13087"/>
    </source>
</evidence>
<dbReference type="InterPro" id="IPR049468">
    <property type="entry name" value="Restrct_endonuc-II-like_dom"/>
</dbReference>
<gene>
    <name evidence="6" type="ORF">FHX44_111512</name>
</gene>
<dbReference type="Proteomes" id="UP000321261">
    <property type="component" value="Unassembled WGS sequence"/>
</dbReference>
<protein>
    <submittedName>
        <fullName evidence="6">AAA domain-containing protein</fullName>
    </submittedName>
</protein>
<dbReference type="Pfam" id="PF13086">
    <property type="entry name" value="AAA_11"/>
    <property type="match status" value="1"/>
</dbReference>
<dbReference type="InterPro" id="IPR041677">
    <property type="entry name" value="DNA2/NAM7_AAA_11"/>
</dbReference>
<dbReference type="Pfam" id="PF13195">
    <property type="entry name" value="DUF4011"/>
    <property type="match status" value="1"/>
</dbReference>
<dbReference type="EMBL" id="VIWU01000001">
    <property type="protein sequence ID" value="TWF75628.1"/>
    <property type="molecule type" value="Genomic_DNA"/>
</dbReference>
<dbReference type="InterPro" id="IPR047187">
    <property type="entry name" value="SF1_C_Upf1"/>
</dbReference>
<name>A0A561SL79_9PSEU</name>
<dbReference type="InterPro" id="IPR041679">
    <property type="entry name" value="DNA2/NAM7-like_C"/>
</dbReference>
<dbReference type="Pfam" id="PF18741">
    <property type="entry name" value="MTES_1575"/>
    <property type="match status" value="1"/>
</dbReference>
<dbReference type="InterPro" id="IPR045055">
    <property type="entry name" value="DNA2/NAM7-like"/>
</dbReference>
<accession>A0A561SL79</accession>
<sequence>MTTAQDPPAVSITLEARSVLSYAMAHNEIPVISRLAIDHVVRDVPQARLQLEVADASGLIGVAQEILVDLEAGRPTVLTDVTLRLDPAAMLRVEEQRPAVIRARLETDGQVLAEQVVRTRVLAAHQWLAAPPTLALEMLAAHVMPNHPAVTALMNDVAQRLQMTTGSPSLEGYQSGAERVDQIVAAVYEVMRARGIRYAEPPASWADTGQKVRTPGEVLDGQVGTCLDTVVVMAAALEQAGVRPLLWLVDGHAFLGYWREASSLGTVAEFDTAGVVNRIDLGQIGLVETTLLTERQGPVPFDDAQRAPYVAHLTGDLAKVIGVVDVHQARVDRVVPLPAHTRGADGQVLVTVYTPATAQPAGYVAPAASDRSPTGRTTQEPQRVTTWKNALLDLSLRNRLINFTERSALSLVVPKERLGQVEDLLNAGTVLTLRPSDEVAAVERERGIRHGRDLPQAQLVDLLEGKRTLHADVTDAAYATRMRGIAYKARTVVEETGANNLYLALGSLVWELDGRTLRSPLILLPVVLKAAGRGGPYRLGVDEAGTSTPNYCLIEKLRQVHGLQIPGLAEPPEDGAGIDLDAAFESIRRTIAARGLRFRVEPTADVAILQFAKFRLWKDLDENWASFAQNPLVEHLIHSPAEAFADPVPEPEMGKLDELDEQCPVPADASQLRAIAEATAGRTFVLEGPPGTGKSQTITNLLTHAVAQGKWVLFVAEKRAALDVVQKRLDAVGMGPLSLDLHDKGSKPAAVREQIKRALEHVAEADPQDHTIKTEELRSARRSLTRYVHNLHHPNAAGLSLYAARTAELAIGDDVLPMPIPESLLTGGDPESVARLRQLFSTLPDRTDAARPRPEHPWAFIDSAAGIDVEAVLHAARRFDMALHRLPGVLAPALDAVRTPADLDVLAELMDADIPLPVLHESRSARWDGAVRAIVAEVAEFASTPHPGLDVVTPDVLGLPITEIDADARTAAASRYFGRKKRLIAVRDQLASVVRPEAKVVKPKRLPELTGHLVDLDNAVQELVRKVEKIPGLLLPPGWTPFTHEGRGVLAARIDRVRRAGQMVDPGNPDPYRARFAPALQAVLSRGMQADPGPLREAGAAAHHLLQVCAVTPDAVVEWAGPLGLLVRWQQTAAERLLADPRLGSLRRWLDLLHHLEPLRAARFDEARAGILAGTINPDDATRSFELGLARTSLRERLRDTGLESFDVTGHERSIARFVTASQAVRGHLTGVVPQQVLAARGFNPQAAGGQVGQLQRQLSVRRGGMKVRELMSRFGDVITRALPCVLVSPDSLARFFPAAAGLFDIVVFDEASQVRVADAIGAMGRARSVVVVGDSKQMPPTSFAESSFPADDLDIDGSDDAPVEDEESILTECVQARVGRHRLSWHYRSRDESLIAFSNHHYYDGGLSSFPAPTAAGTGVSLVRVDGHFHRSGPRKTLRTNSVEAEAVVAEIRRRFDASPDRPPSLGVVTFNQQQRAYIEGLLRDADDQRLIDALEDPDGLFVKNLENVQGDERDLILFSTAFSVNDKGVLPLNFGPLNRAGGERRLNVAVTRARRQVIVFSSFDPGQLRTEETSSVGLKHLRTYLEMAAKGPEVLPRDTSSRIRRDRHREDIAARLRERGLTVRTNVGLSDFVIDLVLGEPDEPRVAVLLDGPAWASRLTARDRDALPHEVLVDVLGWPAVERVWLPTWLADPDAVVARLATVAAQAERRAPVDSGPPARVEAAPPGPRHAAKDGPTPQPERQAAPVFAAAAPARPDLIWPTDAEMFVPWTPRPLGTRDVLDALPSRTAAGAVAAALDEVVAAEGPIHLDRLARLVANGFGLSRVAGPRKEKILRHLPRGLRRDAFEPVVWPATRIPEEWTGYRRSPEGLGRPLEEIPLREIVNAMAGVARAAAGAERGDLHREVLAVFGWKRRTAGVTERLDLALDLGVRAGRLRFDGEIVVSASDQ</sequence>
<evidence type="ECO:0000313" key="6">
    <source>
        <dbReference type="EMBL" id="TWF75628.1"/>
    </source>
</evidence>
<feature type="compositionally biased region" description="Acidic residues" evidence="1">
    <location>
        <begin position="1352"/>
        <end position="1362"/>
    </location>
</feature>
<feature type="domain" description="DUF3320" evidence="2">
    <location>
        <begin position="1784"/>
        <end position="1828"/>
    </location>
</feature>
<dbReference type="InterPro" id="IPR027417">
    <property type="entry name" value="P-loop_NTPase"/>
</dbReference>
<dbReference type="InterPro" id="IPR025103">
    <property type="entry name" value="DUF4011"/>
</dbReference>
<reference evidence="6 7" key="1">
    <citation type="submission" date="2019-06" db="EMBL/GenBank/DDBJ databases">
        <title>Sequencing the genomes of 1000 actinobacteria strains.</title>
        <authorList>
            <person name="Klenk H.-P."/>
        </authorList>
    </citation>
    <scope>NUCLEOTIDE SEQUENCE [LARGE SCALE GENOMIC DNA]</scope>
    <source>
        <strain evidence="6 7">DSM 45671</strain>
    </source>
</reference>
<organism evidence="6 7">
    <name type="scientific">Pseudonocardia hierapolitana</name>
    <dbReference type="NCBI Taxonomy" id="1128676"/>
    <lineage>
        <taxon>Bacteria</taxon>
        <taxon>Bacillati</taxon>
        <taxon>Actinomycetota</taxon>
        <taxon>Actinomycetes</taxon>
        <taxon>Pseudonocardiales</taxon>
        <taxon>Pseudonocardiaceae</taxon>
        <taxon>Pseudonocardia</taxon>
    </lineage>
</organism>
<feature type="domain" description="DNA2/NAM7 helicase-like C-terminal" evidence="4">
    <location>
        <begin position="1368"/>
        <end position="1563"/>
    </location>
</feature>
<keyword evidence="7" id="KW-1185">Reference proteome</keyword>
<dbReference type="PANTHER" id="PTHR10887">
    <property type="entry name" value="DNA2/NAM7 HELICASE FAMILY"/>
    <property type="match status" value="1"/>
</dbReference>